<organism evidence="1 2">
    <name type="scientific">Streptococcus oralis</name>
    <dbReference type="NCBI Taxonomy" id="1303"/>
    <lineage>
        <taxon>Bacteria</taxon>
        <taxon>Bacillati</taxon>
        <taxon>Bacillota</taxon>
        <taxon>Bacilli</taxon>
        <taxon>Lactobacillales</taxon>
        <taxon>Streptococcaceae</taxon>
        <taxon>Streptococcus</taxon>
    </lineage>
</organism>
<dbReference type="RefSeq" id="WP_061421997.1">
    <property type="nucleotide sequence ID" value="NZ_KQ969556.1"/>
</dbReference>
<dbReference type="OrthoDB" id="2228436at2"/>
<dbReference type="EMBL" id="LQOB01000289">
    <property type="protein sequence ID" value="KXT85010.1"/>
    <property type="molecule type" value="Genomic_DNA"/>
</dbReference>
<dbReference type="AlphaFoldDB" id="A0A139PA55"/>
<gene>
    <name evidence="1" type="ORF">SORDD16_01669</name>
</gene>
<evidence type="ECO:0000313" key="1">
    <source>
        <dbReference type="EMBL" id="KXT85010.1"/>
    </source>
</evidence>
<name>A0A139PA55_STROR</name>
<evidence type="ECO:0000313" key="2">
    <source>
        <dbReference type="Proteomes" id="UP000072653"/>
    </source>
</evidence>
<protein>
    <submittedName>
        <fullName evidence="1">Uncharacterized protein</fullName>
    </submittedName>
</protein>
<proteinExistence type="predicted"/>
<reference evidence="1 2" key="1">
    <citation type="submission" date="2016-01" db="EMBL/GenBank/DDBJ databases">
        <title>Highly variable Streptococcus oralis are common among viridans streptococci isolated from primates.</title>
        <authorList>
            <person name="Denapaite D."/>
            <person name="Rieger M."/>
            <person name="Koendgen S."/>
            <person name="Brueckner R."/>
            <person name="Ochigava I."/>
            <person name="Kappeler P."/>
            <person name="Maetz-Rensing K."/>
            <person name="Leendertz F."/>
            <person name="Hakenbeck R."/>
        </authorList>
    </citation>
    <scope>NUCLEOTIDE SEQUENCE [LARGE SCALE GENOMIC DNA]</scope>
    <source>
        <strain evidence="1 2">DD16</strain>
    </source>
</reference>
<dbReference type="Proteomes" id="UP000072653">
    <property type="component" value="Unassembled WGS sequence"/>
</dbReference>
<comment type="caution">
    <text evidence="1">The sequence shown here is derived from an EMBL/GenBank/DDBJ whole genome shotgun (WGS) entry which is preliminary data.</text>
</comment>
<dbReference type="PATRIC" id="fig|1303.79.peg.1972"/>
<accession>A0A139PA55</accession>
<sequence>MEIRPKKLVLHNQFGYEESGLGNVPVEQICHKVYPLCWEFIEDMLDMVFSDGPVYFKSYPFGDKKTISIFTTFGNAYTQIDRYKGPFLFQENIFIDSNDFASFSSENLADYYDALRVKYAKENLEYLAVYHVLYHPGKEIVVDAYGSWEVE</sequence>